<keyword evidence="8" id="KW-1185">Reference proteome</keyword>
<protein>
    <submittedName>
        <fullName evidence="7">Sigma-70 family RNA polymerase sigma factor</fullName>
    </submittedName>
</protein>
<evidence type="ECO:0000259" key="5">
    <source>
        <dbReference type="Pfam" id="PF04542"/>
    </source>
</evidence>
<keyword evidence="4" id="KW-0804">Transcription</keyword>
<dbReference type="GO" id="GO:0016987">
    <property type="term" value="F:sigma factor activity"/>
    <property type="evidence" value="ECO:0007669"/>
    <property type="project" value="UniProtKB-KW"/>
</dbReference>
<evidence type="ECO:0000313" key="8">
    <source>
        <dbReference type="Proteomes" id="UP000676409"/>
    </source>
</evidence>
<dbReference type="SUPFAM" id="SSF88659">
    <property type="entry name" value="Sigma3 and sigma4 domains of RNA polymerase sigma factors"/>
    <property type="match status" value="1"/>
</dbReference>
<keyword evidence="2" id="KW-0805">Transcription regulation</keyword>
<dbReference type="PANTHER" id="PTHR43133:SF25">
    <property type="entry name" value="RNA POLYMERASE SIGMA FACTOR RFAY-RELATED"/>
    <property type="match status" value="1"/>
</dbReference>
<dbReference type="Gene3D" id="1.10.1740.10">
    <property type="match status" value="1"/>
</dbReference>
<dbReference type="InterPro" id="IPR036388">
    <property type="entry name" value="WH-like_DNA-bd_sf"/>
</dbReference>
<accession>A0A975G1P9</accession>
<dbReference type="InterPro" id="IPR013324">
    <property type="entry name" value="RNA_pol_sigma_r3/r4-like"/>
</dbReference>
<dbReference type="InterPro" id="IPR013249">
    <property type="entry name" value="RNA_pol_sigma70_r4_t2"/>
</dbReference>
<dbReference type="Pfam" id="PF08281">
    <property type="entry name" value="Sigma70_r4_2"/>
    <property type="match status" value="1"/>
</dbReference>
<dbReference type="InterPro" id="IPR013325">
    <property type="entry name" value="RNA_pol_sigma_r2"/>
</dbReference>
<comment type="similarity">
    <text evidence="1">Belongs to the sigma-70 factor family. ECF subfamily.</text>
</comment>
<feature type="domain" description="RNA polymerase sigma-70 region 2" evidence="5">
    <location>
        <begin position="16"/>
        <end position="79"/>
    </location>
</feature>
<dbReference type="RefSeq" id="WP_211939312.1">
    <property type="nucleotide sequence ID" value="NZ_CP073078.1"/>
</dbReference>
<feature type="domain" description="RNA polymerase sigma factor 70 region 4 type 2" evidence="6">
    <location>
        <begin position="105"/>
        <end position="155"/>
    </location>
</feature>
<name>A0A975G1P9_9CAUL</name>
<dbReference type="InterPro" id="IPR007627">
    <property type="entry name" value="RNA_pol_sigma70_r2"/>
</dbReference>
<dbReference type="NCBIfam" id="TIGR02937">
    <property type="entry name" value="sigma70-ECF"/>
    <property type="match status" value="1"/>
</dbReference>
<evidence type="ECO:0000256" key="4">
    <source>
        <dbReference type="ARBA" id="ARBA00023163"/>
    </source>
</evidence>
<evidence type="ECO:0000256" key="1">
    <source>
        <dbReference type="ARBA" id="ARBA00010641"/>
    </source>
</evidence>
<dbReference type="Proteomes" id="UP000676409">
    <property type="component" value="Chromosome"/>
</dbReference>
<dbReference type="PANTHER" id="PTHR43133">
    <property type="entry name" value="RNA POLYMERASE ECF-TYPE SIGMA FACTO"/>
    <property type="match status" value="1"/>
</dbReference>
<gene>
    <name evidence="7" type="ORF">KCG34_05110</name>
</gene>
<organism evidence="7 8">
    <name type="scientific">Phenylobacterium montanum</name>
    <dbReference type="NCBI Taxonomy" id="2823693"/>
    <lineage>
        <taxon>Bacteria</taxon>
        <taxon>Pseudomonadati</taxon>
        <taxon>Pseudomonadota</taxon>
        <taxon>Alphaproteobacteria</taxon>
        <taxon>Caulobacterales</taxon>
        <taxon>Caulobacteraceae</taxon>
        <taxon>Phenylobacterium</taxon>
    </lineage>
</organism>
<evidence type="ECO:0000259" key="6">
    <source>
        <dbReference type="Pfam" id="PF08281"/>
    </source>
</evidence>
<evidence type="ECO:0000313" key="7">
    <source>
        <dbReference type="EMBL" id="QUD89260.1"/>
    </source>
</evidence>
<sequence length="190" mass="21018">MADTDKRFQEELLALIPSLRAFSRTMAGDRAEADDLVQDTMLKAWRSRATFTLGTNMKGWAFMILRNQFYSEKRRSWRRVPLDQETAESTLLANDDPTAAHELSDLRRAMMLLSAEQREALILVGAAGMPYDEAASILGCAIGTVKSRVSRARRQVGIILAAGQLPAADVAPHLAFDAIIDDAFRHQAVA</sequence>
<dbReference type="InterPro" id="IPR014284">
    <property type="entry name" value="RNA_pol_sigma-70_dom"/>
</dbReference>
<reference evidence="7" key="1">
    <citation type="submission" date="2021-04" db="EMBL/GenBank/DDBJ databases">
        <title>The complete genome sequence of Caulobacter sp. S6.</title>
        <authorList>
            <person name="Tang Y."/>
            <person name="Ouyang W."/>
            <person name="Liu Q."/>
            <person name="Huang B."/>
            <person name="Guo Z."/>
            <person name="Lei P."/>
        </authorList>
    </citation>
    <scope>NUCLEOTIDE SEQUENCE</scope>
    <source>
        <strain evidence="7">S6</strain>
    </source>
</reference>
<dbReference type="SUPFAM" id="SSF88946">
    <property type="entry name" value="Sigma2 domain of RNA polymerase sigma factors"/>
    <property type="match status" value="1"/>
</dbReference>
<evidence type="ECO:0000256" key="2">
    <source>
        <dbReference type="ARBA" id="ARBA00023015"/>
    </source>
</evidence>
<dbReference type="InterPro" id="IPR039425">
    <property type="entry name" value="RNA_pol_sigma-70-like"/>
</dbReference>
<dbReference type="KEGG" id="caul:KCG34_05110"/>
<keyword evidence="3" id="KW-0731">Sigma factor</keyword>
<dbReference type="Gene3D" id="1.10.10.10">
    <property type="entry name" value="Winged helix-like DNA-binding domain superfamily/Winged helix DNA-binding domain"/>
    <property type="match status" value="1"/>
</dbReference>
<dbReference type="Pfam" id="PF04542">
    <property type="entry name" value="Sigma70_r2"/>
    <property type="match status" value="1"/>
</dbReference>
<evidence type="ECO:0000256" key="3">
    <source>
        <dbReference type="ARBA" id="ARBA00023082"/>
    </source>
</evidence>
<dbReference type="EMBL" id="CP073078">
    <property type="protein sequence ID" value="QUD89260.1"/>
    <property type="molecule type" value="Genomic_DNA"/>
</dbReference>
<dbReference type="AlphaFoldDB" id="A0A975G1P9"/>
<dbReference type="CDD" id="cd06171">
    <property type="entry name" value="Sigma70_r4"/>
    <property type="match status" value="1"/>
</dbReference>
<proteinExistence type="inferred from homology"/>
<dbReference type="GO" id="GO:0003677">
    <property type="term" value="F:DNA binding"/>
    <property type="evidence" value="ECO:0007669"/>
    <property type="project" value="InterPro"/>
</dbReference>
<dbReference type="GO" id="GO:0006352">
    <property type="term" value="P:DNA-templated transcription initiation"/>
    <property type="evidence" value="ECO:0007669"/>
    <property type="project" value="InterPro"/>
</dbReference>